<feature type="domain" description="Htaa" evidence="1">
    <location>
        <begin position="19"/>
        <end position="169"/>
    </location>
</feature>
<dbReference type="Pfam" id="PF04213">
    <property type="entry name" value="HtaA"/>
    <property type="match status" value="1"/>
</dbReference>
<organism evidence="2 3">
    <name type="scientific">Rhodococcus pseudokoreensis</name>
    <dbReference type="NCBI Taxonomy" id="2811421"/>
    <lineage>
        <taxon>Bacteria</taxon>
        <taxon>Bacillati</taxon>
        <taxon>Actinomycetota</taxon>
        <taxon>Actinomycetes</taxon>
        <taxon>Mycobacteriales</taxon>
        <taxon>Nocardiaceae</taxon>
        <taxon>Rhodococcus</taxon>
    </lineage>
</organism>
<reference evidence="2 3" key="2">
    <citation type="journal article" date="2022" name="Arch. Microbiol.">
        <title>Rhodococcus pseudokoreensis sp. nov. isolated from the rhizosphere of young M26 apple rootstocks.</title>
        <authorList>
            <person name="Kampfer P."/>
            <person name="Glaeser S.P."/>
            <person name="Blom J."/>
            <person name="Wolf J."/>
            <person name="Benning S."/>
            <person name="Schloter M."/>
            <person name="Neumann-Schaal M."/>
        </authorList>
    </citation>
    <scope>NUCLEOTIDE SEQUENCE [LARGE SCALE GENOMIC DNA]</scope>
    <source>
        <strain evidence="2 3">R79</strain>
    </source>
</reference>
<accession>A0A974VZQ5</accession>
<gene>
    <name evidence="2" type="ORF">JWS13_06095</name>
</gene>
<dbReference type="InterPro" id="IPR007331">
    <property type="entry name" value="Htaa"/>
</dbReference>
<dbReference type="Proteomes" id="UP000662986">
    <property type="component" value="Chromosome"/>
</dbReference>
<evidence type="ECO:0000313" key="2">
    <source>
        <dbReference type="EMBL" id="QSE88219.1"/>
    </source>
</evidence>
<sequence length="173" mass="18559">MDTSTDTTSPAQRRLAPGLRWGIKGSFVDYVRRMPDGKGSVGEGATPVGTGDLFYEYDAAASSAGDDAGRQVWAFRGDVRFSGHFGMLFVRIAHPWVEVDGSRAVLTIEDPQAREGAPRVPLVTARLERIATDDGSVVWGADDVALTADGVTLFNDVYAEGEPFDPLVVQLPS</sequence>
<proteinExistence type="predicted"/>
<evidence type="ECO:0000259" key="1">
    <source>
        <dbReference type="Pfam" id="PF04213"/>
    </source>
</evidence>
<dbReference type="EMBL" id="CP070619">
    <property type="protein sequence ID" value="QSE88219.1"/>
    <property type="molecule type" value="Genomic_DNA"/>
</dbReference>
<dbReference type="RefSeq" id="WP_206004972.1">
    <property type="nucleotide sequence ID" value="NZ_CP070619.1"/>
</dbReference>
<evidence type="ECO:0000313" key="3">
    <source>
        <dbReference type="Proteomes" id="UP000662986"/>
    </source>
</evidence>
<reference evidence="2 3" key="1">
    <citation type="journal article" date="2021" name="Microbiol. Resour. Announc.">
        <title>Complete Genome Sequences of Two Rhodococcus sp. Strains with Large and Linear Chromosomes, Isolated from Apple Rhizosphere.</title>
        <authorList>
            <person name="Benning S."/>
            <person name="Brugnone N."/>
            <person name="Siani R."/>
            <person name="Kublik S."/>
            <person name="Schloter M."/>
            <person name="Rad V."/>
        </authorList>
    </citation>
    <scope>NUCLEOTIDE SEQUENCE [LARGE SCALE GENOMIC DNA]</scope>
    <source>
        <strain evidence="2 3">R79</strain>
    </source>
</reference>
<protein>
    <submittedName>
        <fullName evidence="2">HtaA domain-containing protein</fullName>
    </submittedName>
</protein>
<name>A0A974VZQ5_9NOCA</name>
<keyword evidence="3" id="KW-1185">Reference proteome</keyword>